<evidence type="ECO:0008006" key="3">
    <source>
        <dbReference type="Google" id="ProtNLM"/>
    </source>
</evidence>
<evidence type="ECO:0000313" key="1">
    <source>
        <dbReference type="EMBL" id="NYJ08642.1"/>
    </source>
</evidence>
<dbReference type="InterPro" id="IPR012349">
    <property type="entry name" value="Split_barrel_FMN-bd"/>
</dbReference>
<dbReference type="Pfam" id="PF12900">
    <property type="entry name" value="Pyridox_ox_2"/>
    <property type="match status" value="1"/>
</dbReference>
<dbReference type="InterPro" id="IPR024747">
    <property type="entry name" value="Pyridox_Oxase-rel"/>
</dbReference>
<gene>
    <name evidence="1" type="ORF">GGQ55_004920</name>
</gene>
<accession>A0A853CQ73</accession>
<dbReference type="AlphaFoldDB" id="A0A853CQ73"/>
<protein>
    <recommendedName>
        <fullName evidence="3">Pyridoxamine 5'-phosphate oxidase</fullName>
    </recommendedName>
</protein>
<sequence length="136" mass="14800">MPGAFRVEELDQATCERLIRTVAFGRIASTHHGLPKIVPVHCTVRGGEIVLGSIQAHKSVRVLEGDVVAFEADSYDPAACEGWSVGVVAPCRVVTDEVEIKELDALGFTPWTFEDGGRYIGLPLELISGRALSRRR</sequence>
<evidence type="ECO:0000313" key="2">
    <source>
        <dbReference type="Proteomes" id="UP000541969"/>
    </source>
</evidence>
<dbReference type="SUPFAM" id="SSF50475">
    <property type="entry name" value="FMN-binding split barrel"/>
    <property type="match status" value="1"/>
</dbReference>
<organism evidence="1 2">
    <name type="scientific">Petropleomorpha daqingensis</name>
    <dbReference type="NCBI Taxonomy" id="2026353"/>
    <lineage>
        <taxon>Bacteria</taxon>
        <taxon>Bacillati</taxon>
        <taxon>Actinomycetota</taxon>
        <taxon>Actinomycetes</taxon>
        <taxon>Geodermatophilales</taxon>
        <taxon>Geodermatophilaceae</taxon>
        <taxon>Petropleomorpha</taxon>
    </lineage>
</organism>
<dbReference type="RefSeq" id="WP_179721388.1">
    <property type="nucleotide sequence ID" value="NZ_JACBZT010000001.1"/>
</dbReference>
<reference evidence="1 2" key="1">
    <citation type="submission" date="2020-07" db="EMBL/GenBank/DDBJ databases">
        <title>Sequencing the genomes of 1000 actinobacteria strains.</title>
        <authorList>
            <person name="Klenk H.-P."/>
        </authorList>
    </citation>
    <scope>NUCLEOTIDE SEQUENCE [LARGE SCALE GENOMIC DNA]</scope>
    <source>
        <strain evidence="1 2">DSM 104001</strain>
    </source>
</reference>
<dbReference type="EMBL" id="JACBZT010000001">
    <property type="protein sequence ID" value="NYJ08642.1"/>
    <property type="molecule type" value="Genomic_DNA"/>
</dbReference>
<dbReference type="Gene3D" id="2.30.110.10">
    <property type="entry name" value="Electron Transport, Fmn-binding Protein, Chain A"/>
    <property type="match status" value="1"/>
</dbReference>
<name>A0A853CQ73_9ACTN</name>
<comment type="caution">
    <text evidence="1">The sequence shown here is derived from an EMBL/GenBank/DDBJ whole genome shotgun (WGS) entry which is preliminary data.</text>
</comment>
<keyword evidence="2" id="KW-1185">Reference proteome</keyword>
<dbReference type="Proteomes" id="UP000541969">
    <property type="component" value="Unassembled WGS sequence"/>
</dbReference>
<proteinExistence type="predicted"/>